<dbReference type="Pfam" id="PF04716">
    <property type="entry name" value="ETC_C1_NDUFA5"/>
    <property type="match status" value="1"/>
</dbReference>
<comment type="function">
    <text evidence="1">Accessory subunit of the mitochondrial membrane respiratory chain NADH dehydrogenase (Complex I), that is believed not to be involved in catalysis. Complex I functions in the transfer of electrons from NADH to the respiratory chain. The immediate electron acceptor for the enzyme is believed to be ubiquinone.</text>
</comment>
<evidence type="ECO:0000256" key="5">
    <source>
        <dbReference type="ARBA" id="ARBA00022448"/>
    </source>
</evidence>
<dbReference type="Proteomes" id="UP001372834">
    <property type="component" value="Unassembled WGS sequence"/>
</dbReference>
<evidence type="ECO:0000256" key="6">
    <source>
        <dbReference type="ARBA" id="ARBA00022660"/>
    </source>
</evidence>
<sequence>MPEKAAYRINTEQIVCYRLSVVENFEGKEEIENNICCGRAEMLLSQAKDEYKLACKMIIWKPWESLTQFAPPGQWKWP</sequence>
<comment type="caution">
    <text evidence="11">The sequence shown here is derived from an EMBL/GenBank/DDBJ whole genome shotgun (WGS) entry which is preliminary data.</text>
</comment>
<dbReference type="PANTHER" id="PTHR12653">
    <property type="entry name" value="NADH-UBIQUINONE OXIDOREDUCTASE 13 KD-B SUBUNIT"/>
    <property type="match status" value="1"/>
</dbReference>
<comment type="subcellular location">
    <subcellularLocation>
        <location evidence="2">Mitochondrion inner membrane</location>
        <topology evidence="2">Peripheral membrane protein</topology>
        <orientation evidence="2">Matrix side</orientation>
    </subcellularLocation>
</comment>
<protein>
    <submittedName>
        <fullName evidence="11">Uncharacterized protein</fullName>
    </submittedName>
</protein>
<keyword evidence="10" id="KW-0472">Membrane</keyword>
<organism evidence="11 12">
    <name type="scientific">Polyplax serrata</name>
    <name type="common">Common mouse louse</name>
    <dbReference type="NCBI Taxonomy" id="468196"/>
    <lineage>
        <taxon>Eukaryota</taxon>
        <taxon>Metazoa</taxon>
        <taxon>Ecdysozoa</taxon>
        <taxon>Arthropoda</taxon>
        <taxon>Hexapoda</taxon>
        <taxon>Insecta</taxon>
        <taxon>Pterygota</taxon>
        <taxon>Neoptera</taxon>
        <taxon>Paraneoptera</taxon>
        <taxon>Psocodea</taxon>
        <taxon>Troctomorpha</taxon>
        <taxon>Phthiraptera</taxon>
        <taxon>Anoplura</taxon>
        <taxon>Polyplacidae</taxon>
        <taxon>Polyplax</taxon>
    </lineage>
</organism>
<evidence type="ECO:0000313" key="11">
    <source>
        <dbReference type="EMBL" id="KAK6643703.1"/>
    </source>
</evidence>
<evidence type="ECO:0000313" key="12">
    <source>
        <dbReference type="Proteomes" id="UP001372834"/>
    </source>
</evidence>
<gene>
    <name evidence="11" type="ORF">RUM43_005213</name>
</gene>
<dbReference type="EMBL" id="JAWJWE010000002">
    <property type="protein sequence ID" value="KAK6643703.1"/>
    <property type="molecule type" value="Genomic_DNA"/>
</dbReference>
<evidence type="ECO:0000256" key="4">
    <source>
        <dbReference type="ARBA" id="ARBA00011533"/>
    </source>
</evidence>
<evidence type="ECO:0000256" key="1">
    <source>
        <dbReference type="ARBA" id="ARBA00003195"/>
    </source>
</evidence>
<keyword evidence="8" id="KW-0249">Electron transport</keyword>
<evidence type="ECO:0000256" key="9">
    <source>
        <dbReference type="ARBA" id="ARBA00023128"/>
    </source>
</evidence>
<evidence type="ECO:0000256" key="2">
    <source>
        <dbReference type="ARBA" id="ARBA00004443"/>
    </source>
</evidence>
<evidence type="ECO:0000256" key="3">
    <source>
        <dbReference type="ARBA" id="ARBA00010261"/>
    </source>
</evidence>
<dbReference type="PANTHER" id="PTHR12653:SF0">
    <property type="entry name" value="NADH DEHYDROGENASE [UBIQUINONE] 1 ALPHA SUBCOMPLEX SUBUNIT 5"/>
    <property type="match status" value="1"/>
</dbReference>
<keyword evidence="5" id="KW-0813">Transport</keyword>
<comment type="subunit">
    <text evidence="4">Complex I is composed of 45 different subunits.</text>
</comment>
<keyword evidence="7" id="KW-0999">Mitochondrion inner membrane</keyword>
<dbReference type="GO" id="GO:0022904">
    <property type="term" value="P:respiratory electron transport chain"/>
    <property type="evidence" value="ECO:0007669"/>
    <property type="project" value="InterPro"/>
</dbReference>
<evidence type="ECO:0000256" key="8">
    <source>
        <dbReference type="ARBA" id="ARBA00022982"/>
    </source>
</evidence>
<keyword evidence="6" id="KW-0679">Respiratory chain</keyword>
<evidence type="ECO:0000256" key="7">
    <source>
        <dbReference type="ARBA" id="ARBA00022792"/>
    </source>
</evidence>
<dbReference type="InterPro" id="IPR006806">
    <property type="entry name" value="NDUFA5"/>
</dbReference>
<evidence type="ECO:0000256" key="10">
    <source>
        <dbReference type="ARBA" id="ARBA00023136"/>
    </source>
</evidence>
<proteinExistence type="inferred from homology"/>
<dbReference type="AlphaFoldDB" id="A0AAN8XMD4"/>
<dbReference type="GO" id="GO:0005743">
    <property type="term" value="C:mitochondrial inner membrane"/>
    <property type="evidence" value="ECO:0007669"/>
    <property type="project" value="UniProtKB-SubCell"/>
</dbReference>
<name>A0AAN8XMD4_POLSC</name>
<reference evidence="11 12" key="1">
    <citation type="submission" date="2023-10" db="EMBL/GenBank/DDBJ databases">
        <title>Genomes of two closely related lineages of the louse Polyplax serrata with different host specificities.</title>
        <authorList>
            <person name="Martinu J."/>
            <person name="Tarabai H."/>
            <person name="Stefka J."/>
            <person name="Hypsa V."/>
        </authorList>
    </citation>
    <scope>NUCLEOTIDE SEQUENCE [LARGE SCALE GENOMIC DNA]</scope>
    <source>
        <strain evidence="11">HR10_N</strain>
    </source>
</reference>
<keyword evidence="9" id="KW-0496">Mitochondrion</keyword>
<accession>A0AAN8XMD4</accession>
<comment type="similarity">
    <text evidence="3">Belongs to the complex I NDUFA5 subunit family.</text>
</comment>